<protein>
    <recommendedName>
        <fullName evidence="3">Zn(2)-C6 fungal-type domain-containing protein</fullName>
    </recommendedName>
</protein>
<feature type="domain" description="Zn(2)-C6 fungal-type" evidence="3">
    <location>
        <begin position="25"/>
        <end position="55"/>
    </location>
</feature>
<dbReference type="Pfam" id="PF11951">
    <property type="entry name" value="Fungal_trans_2"/>
    <property type="match status" value="1"/>
</dbReference>
<dbReference type="PROSITE" id="PS50048">
    <property type="entry name" value="ZN2_CY6_FUNGAL_2"/>
    <property type="match status" value="1"/>
</dbReference>
<dbReference type="Proteomes" id="UP000696573">
    <property type="component" value="Unassembled WGS sequence"/>
</dbReference>
<dbReference type="InterPro" id="IPR036864">
    <property type="entry name" value="Zn2-C6_fun-type_DNA-bd_sf"/>
</dbReference>
<dbReference type="PANTHER" id="PTHR37534:SF46">
    <property type="entry name" value="ZN(II)2CYS6 TRANSCRIPTION FACTOR (EUROFUNG)"/>
    <property type="match status" value="1"/>
</dbReference>
<dbReference type="AlphaFoldDB" id="A0A9N9VPS0"/>
<dbReference type="GO" id="GO:0000981">
    <property type="term" value="F:DNA-binding transcription factor activity, RNA polymerase II-specific"/>
    <property type="evidence" value="ECO:0007669"/>
    <property type="project" value="InterPro"/>
</dbReference>
<sequence>MDSPGRNHRRRQSTSISRVRIVQGSCWSCRKRRVKCDLTKPSCVRCTQIGAACDYNNRLIRWSSKRTLPVSPSYQILDRGSQLAESLSINEQRALAYFQGRFWPLMSTASTPCAPPVALALEQRVLLLATCLIADRHRVLQDGRNSLRVPQIKRVECLAAVRDQLNEFCASGKGPMVELLLSVLMLYFHDGYLECAEKSASTSSHQAGVRAIIDKLGGGEAVLDIGPECLHMLVSEFASTDLTTTMLRGGLPYFSPGIWDRIEQRSVWWDREPLAQCSLASVFGHISSMVHYHESINSGLEELRPECIRQFEFSLTPSYATHRSQDLYASEIFGWDETAASVEAVHASSLIRSFQHAALIYLYRAICGLPARHPLVQQHVMPCLGSISGIERPSRVLNCVILPLLIAGAHVQSIKDQKCVVNMVNSIYSEIKFASVQLVSNVLDSVWRLDSNDLSWFEMFVELGPDTVVL</sequence>
<gene>
    <name evidence="4" type="ORF">CRHIZ90672A_00001536</name>
</gene>
<name>A0A9N9VPS0_9HYPO</name>
<proteinExistence type="predicted"/>
<keyword evidence="2" id="KW-0539">Nucleus</keyword>
<evidence type="ECO:0000256" key="2">
    <source>
        <dbReference type="ARBA" id="ARBA00023242"/>
    </source>
</evidence>
<comment type="caution">
    <text evidence="4">The sequence shown here is derived from an EMBL/GenBank/DDBJ whole genome shotgun (WGS) entry which is preliminary data.</text>
</comment>
<dbReference type="EMBL" id="CABFNQ020000730">
    <property type="protein sequence ID" value="CAH0027571.1"/>
    <property type="molecule type" value="Genomic_DNA"/>
</dbReference>
<dbReference type="Gene3D" id="4.10.240.10">
    <property type="entry name" value="Zn(2)-C6 fungal-type DNA-binding domain"/>
    <property type="match status" value="1"/>
</dbReference>
<dbReference type="CDD" id="cd00067">
    <property type="entry name" value="GAL4"/>
    <property type="match status" value="1"/>
</dbReference>
<dbReference type="SMART" id="SM00066">
    <property type="entry name" value="GAL4"/>
    <property type="match status" value="1"/>
</dbReference>
<dbReference type="InterPro" id="IPR001138">
    <property type="entry name" value="Zn2Cys6_DnaBD"/>
</dbReference>
<dbReference type="PANTHER" id="PTHR37534">
    <property type="entry name" value="TRANSCRIPTIONAL ACTIVATOR PROTEIN UGA3"/>
    <property type="match status" value="1"/>
</dbReference>
<evidence type="ECO:0000313" key="4">
    <source>
        <dbReference type="EMBL" id="CAH0027571.1"/>
    </source>
</evidence>
<dbReference type="InterPro" id="IPR021858">
    <property type="entry name" value="Fun_TF"/>
</dbReference>
<dbReference type="GO" id="GO:0008270">
    <property type="term" value="F:zinc ion binding"/>
    <property type="evidence" value="ECO:0007669"/>
    <property type="project" value="InterPro"/>
</dbReference>
<organism evidence="4 5">
    <name type="scientific">Clonostachys rhizophaga</name>
    <dbReference type="NCBI Taxonomy" id="160324"/>
    <lineage>
        <taxon>Eukaryota</taxon>
        <taxon>Fungi</taxon>
        <taxon>Dikarya</taxon>
        <taxon>Ascomycota</taxon>
        <taxon>Pezizomycotina</taxon>
        <taxon>Sordariomycetes</taxon>
        <taxon>Hypocreomycetidae</taxon>
        <taxon>Hypocreales</taxon>
        <taxon>Bionectriaceae</taxon>
        <taxon>Clonostachys</taxon>
    </lineage>
</organism>
<evidence type="ECO:0000313" key="5">
    <source>
        <dbReference type="Proteomes" id="UP000696573"/>
    </source>
</evidence>
<dbReference type="SUPFAM" id="SSF57701">
    <property type="entry name" value="Zn2/Cys6 DNA-binding domain"/>
    <property type="match status" value="1"/>
</dbReference>
<accession>A0A9N9VPS0</accession>
<dbReference type="GO" id="GO:0005634">
    <property type="term" value="C:nucleus"/>
    <property type="evidence" value="ECO:0007669"/>
    <property type="project" value="UniProtKB-SubCell"/>
</dbReference>
<reference evidence="4" key="1">
    <citation type="submission" date="2021-10" db="EMBL/GenBank/DDBJ databases">
        <authorList>
            <person name="Piombo E."/>
        </authorList>
    </citation>
    <scope>NUCLEOTIDE SEQUENCE</scope>
</reference>
<evidence type="ECO:0000256" key="1">
    <source>
        <dbReference type="ARBA" id="ARBA00004123"/>
    </source>
</evidence>
<evidence type="ECO:0000259" key="3">
    <source>
        <dbReference type="PROSITE" id="PS50048"/>
    </source>
</evidence>
<dbReference type="Pfam" id="PF00172">
    <property type="entry name" value="Zn_clus"/>
    <property type="match status" value="1"/>
</dbReference>
<dbReference type="OrthoDB" id="3362851at2759"/>
<comment type="subcellular location">
    <subcellularLocation>
        <location evidence="1">Nucleus</location>
    </subcellularLocation>
</comment>
<dbReference type="PROSITE" id="PS00463">
    <property type="entry name" value="ZN2_CY6_FUNGAL_1"/>
    <property type="match status" value="1"/>
</dbReference>
<keyword evidence="5" id="KW-1185">Reference proteome</keyword>